<sequence>MWNVFLWLLSHLHLLSHDHWCGLIVSSVPEQHPLTTDAMLKGLSGFKDLIDPVNPFATPTTGDPEAGKISTFFINLYDNGIKPVVYAIALFFFAWGAIGLMFPGERTQDHAKAALYRALGGLALALLATAFSSIIRNAVPQ</sequence>
<dbReference type="AlphaFoldDB" id="A0A8J3MTV9"/>
<accession>A0A8J3MTV9</accession>
<dbReference type="RefSeq" id="WP_236031713.1">
    <property type="nucleotide sequence ID" value="NZ_BNJF01000004.1"/>
</dbReference>
<keyword evidence="1" id="KW-1133">Transmembrane helix</keyword>
<feature type="transmembrane region" description="Helical" evidence="1">
    <location>
        <begin position="84"/>
        <end position="102"/>
    </location>
</feature>
<proteinExistence type="predicted"/>
<dbReference type="EMBL" id="BNJF01000004">
    <property type="protein sequence ID" value="GHO48597.1"/>
    <property type="molecule type" value="Genomic_DNA"/>
</dbReference>
<keyword evidence="1" id="KW-0472">Membrane</keyword>
<evidence type="ECO:0000313" key="2">
    <source>
        <dbReference type="EMBL" id="GHO48597.1"/>
    </source>
</evidence>
<keyword evidence="3" id="KW-1185">Reference proteome</keyword>
<dbReference type="Proteomes" id="UP000612362">
    <property type="component" value="Unassembled WGS sequence"/>
</dbReference>
<keyword evidence="1" id="KW-0812">Transmembrane</keyword>
<evidence type="ECO:0000256" key="1">
    <source>
        <dbReference type="SAM" id="Phobius"/>
    </source>
</evidence>
<name>A0A8J3MTV9_9CHLR</name>
<feature type="transmembrane region" description="Helical" evidence="1">
    <location>
        <begin position="114"/>
        <end position="135"/>
    </location>
</feature>
<reference evidence="2" key="1">
    <citation type="submission" date="2020-10" db="EMBL/GenBank/DDBJ databases">
        <title>Taxonomic study of unclassified bacteria belonging to the class Ktedonobacteria.</title>
        <authorList>
            <person name="Yabe S."/>
            <person name="Wang C.M."/>
            <person name="Zheng Y."/>
            <person name="Sakai Y."/>
            <person name="Cavaletti L."/>
            <person name="Monciardini P."/>
            <person name="Donadio S."/>
        </authorList>
    </citation>
    <scope>NUCLEOTIDE SEQUENCE</scope>
    <source>
        <strain evidence="2">SOSP1-1</strain>
    </source>
</reference>
<comment type="caution">
    <text evidence="2">The sequence shown here is derived from an EMBL/GenBank/DDBJ whole genome shotgun (WGS) entry which is preliminary data.</text>
</comment>
<gene>
    <name evidence="2" type="ORF">KSX_67600</name>
</gene>
<protein>
    <submittedName>
        <fullName evidence="2">Uncharacterized protein</fullName>
    </submittedName>
</protein>
<organism evidence="2 3">
    <name type="scientific">Ktedonospora formicarum</name>
    <dbReference type="NCBI Taxonomy" id="2778364"/>
    <lineage>
        <taxon>Bacteria</taxon>
        <taxon>Bacillati</taxon>
        <taxon>Chloroflexota</taxon>
        <taxon>Ktedonobacteria</taxon>
        <taxon>Ktedonobacterales</taxon>
        <taxon>Ktedonobacteraceae</taxon>
        <taxon>Ktedonospora</taxon>
    </lineage>
</organism>
<evidence type="ECO:0000313" key="3">
    <source>
        <dbReference type="Proteomes" id="UP000612362"/>
    </source>
</evidence>